<dbReference type="EMBL" id="CP023324">
    <property type="protein sequence ID" value="ATY62192.1"/>
    <property type="molecule type" value="Genomic_DNA"/>
</dbReference>
<keyword evidence="1" id="KW-0378">Hydrolase</keyword>
<sequence length="277" mass="30054">MVFSGDAIFPGANDYPAKEAGVKTVLVRDPDDTLKAIAAIIACLQTVHDVAQTNIRVGVDTPLETIHHATTSILFHVSHAKLPQSKLSLHSYELNHTATSLLLPTQLRHRQRVTSTPPFTARIASGHRRAAGLAKQPMSIPTPKTVGAAVRTFPILLKWGLSTRPGAPAYPIGGSWQARHGAGQVAVLGDEEKRACVRANAPTLYHDLGVVAFDGCSYQQARRVGDILARVVALRTAAAVLGPEEREERAVEAFEVFPALWKLEEETWGHRLGKEHD</sequence>
<evidence type="ECO:0000313" key="1">
    <source>
        <dbReference type="EMBL" id="ATY62192.1"/>
    </source>
</evidence>
<evidence type="ECO:0000313" key="2">
    <source>
        <dbReference type="Proteomes" id="UP000323067"/>
    </source>
</evidence>
<dbReference type="InterPro" id="IPR023214">
    <property type="entry name" value="HAD_sf"/>
</dbReference>
<dbReference type="Proteomes" id="UP000323067">
    <property type="component" value="Chromosome vii"/>
</dbReference>
<name>A0A2H4SGF8_CORMI</name>
<dbReference type="GO" id="GO:0016787">
    <property type="term" value="F:hydrolase activity"/>
    <property type="evidence" value="ECO:0007669"/>
    <property type="project" value="UniProtKB-KW"/>
</dbReference>
<dbReference type="VEuPathDB" id="FungiDB:CCM_07226"/>
<dbReference type="OrthoDB" id="4867305at2759"/>
<accession>A0A2H4SGF8</accession>
<reference evidence="1 2" key="1">
    <citation type="journal article" date="2017" name="BMC Genomics">
        <title>Chromosome level assembly and secondary metabolite potential of the parasitic fungus Cordyceps militaris.</title>
        <authorList>
            <person name="Kramer G.J."/>
            <person name="Nodwell J.R."/>
        </authorList>
    </citation>
    <scope>NUCLEOTIDE SEQUENCE [LARGE SCALE GENOMIC DNA]</scope>
    <source>
        <strain evidence="1 2">ATCC 34164</strain>
    </source>
</reference>
<dbReference type="Gene3D" id="3.40.50.1000">
    <property type="entry name" value="HAD superfamily/HAD-like"/>
    <property type="match status" value="1"/>
</dbReference>
<dbReference type="VEuPathDB" id="FungiDB:A9K55_007679"/>
<proteinExistence type="predicted"/>
<organism evidence="1 2">
    <name type="scientific">Cordyceps militaris</name>
    <name type="common">Caterpillar fungus</name>
    <name type="synonym">Clavaria militaris</name>
    <dbReference type="NCBI Taxonomy" id="73501"/>
    <lineage>
        <taxon>Eukaryota</taxon>
        <taxon>Fungi</taxon>
        <taxon>Dikarya</taxon>
        <taxon>Ascomycota</taxon>
        <taxon>Pezizomycotina</taxon>
        <taxon>Sordariomycetes</taxon>
        <taxon>Hypocreomycetidae</taxon>
        <taxon>Hypocreales</taxon>
        <taxon>Cordycipitaceae</taxon>
        <taxon>Cordyceps</taxon>
    </lineage>
</organism>
<dbReference type="AlphaFoldDB" id="A0A2H4SGF8"/>
<protein>
    <submittedName>
        <fullName evidence="1">HAD family hydrolase</fullName>
    </submittedName>
</protein>
<gene>
    <name evidence="1" type="ORF">A9K55_007679</name>
</gene>